<keyword evidence="3" id="KW-1185">Reference proteome</keyword>
<evidence type="ECO:0000313" key="2">
    <source>
        <dbReference type="EMBL" id="KAJ1114383.1"/>
    </source>
</evidence>
<feature type="compositionally biased region" description="Low complexity" evidence="1">
    <location>
        <begin position="42"/>
        <end position="52"/>
    </location>
</feature>
<name>A0AAV7NE50_PLEWA</name>
<dbReference type="AlphaFoldDB" id="A0AAV7NE50"/>
<feature type="region of interest" description="Disordered" evidence="1">
    <location>
        <begin position="31"/>
        <end position="52"/>
    </location>
</feature>
<protein>
    <submittedName>
        <fullName evidence="2">Uncharacterized protein</fullName>
    </submittedName>
</protein>
<comment type="caution">
    <text evidence="2">The sequence shown here is derived from an EMBL/GenBank/DDBJ whole genome shotgun (WGS) entry which is preliminary data.</text>
</comment>
<proteinExistence type="predicted"/>
<sequence>MERGAADRVHTVRYGWFTLTGDCITLTLNTKSRHQANTKKPSSSGRRQSQSGWAGPCFWSVQVHRCQAARNYCQEPVTPQITTETAERQRETEAIRGKVSGGWGVVGSLGGEVRGTLRL</sequence>
<evidence type="ECO:0000313" key="3">
    <source>
        <dbReference type="Proteomes" id="UP001066276"/>
    </source>
</evidence>
<accession>A0AAV7NE50</accession>
<gene>
    <name evidence="2" type="ORF">NDU88_002621</name>
</gene>
<organism evidence="2 3">
    <name type="scientific">Pleurodeles waltl</name>
    <name type="common">Iberian ribbed newt</name>
    <dbReference type="NCBI Taxonomy" id="8319"/>
    <lineage>
        <taxon>Eukaryota</taxon>
        <taxon>Metazoa</taxon>
        <taxon>Chordata</taxon>
        <taxon>Craniata</taxon>
        <taxon>Vertebrata</taxon>
        <taxon>Euteleostomi</taxon>
        <taxon>Amphibia</taxon>
        <taxon>Batrachia</taxon>
        <taxon>Caudata</taxon>
        <taxon>Salamandroidea</taxon>
        <taxon>Salamandridae</taxon>
        <taxon>Pleurodelinae</taxon>
        <taxon>Pleurodeles</taxon>
    </lineage>
</organism>
<reference evidence="2" key="1">
    <citation type="journal article" date="2022" name="bioRxiv">
        <title>Sequencing and chromosome-scale assembly of the giantPleurodeles waltlgenome.</title>
        <authorList>
            <person name="Brown T."/>
            <person name="Elewa A."/>
            <person name="Iarovenko S."/>
            <person name="Subramanian E."/>
            <person name="Araus A.J."/>
            <person name="Petzold A."/>
            <person name="Susuki M."/>
            <person name="Suzuki K.-i.T."/>
            <person name="Hayashi T."/>
            <person name="Toyoda A."/>
            <person name="Oliveira C."/>
            <person name="Osipova E."/>
            <person name="Leigh N.D."/>
            <person name="Simon A."/>
            <person name="Yun M.H."/>
        </authorList>
    </citation>
    <scope>NUCLEOTIDE SEQUENCE</scope>
    <source>
        <strain evidence="2">20211129_DDA</strain>
        <tissue evidence="2">Liver</tissue>
    </source>
</reference>
<dbReference type="EMBL" id="JANPWB010000012">
    <property type="protein sequence ID" value="KAJ1114383.1"/>
    <property type="molecule type" value="Genomic_DNA"/>
</dbReference>
<dbReference type="Proteomes" id="UP001066276">
    <property type="component" value="Chromosome 8"/>
</dbReference>
<evidence type="ECO:0000256" key="1">
    <source>
        <dbReference type="SAM" id="MobiDB-lite"/>
    </source>
</evidence>